<organism evidence="2 3">
    <name type="scientific">Siccirubricoccus deserti</name>
    <dbReference type="NCBI Taxonomy" id="2013562"/>
    <lineage>
        <taxon>Bacteria</taxon>
        <taxon>Pseudomonadati</taxon>
        <taxon>Pseudomonadota</taxon>
        <taxon>Alphaproteobacteria</taxon>
        <taxon>Acetobacterales</taxon>
        <taxon>Roseomonadaceae</taxon>
        <taxon>Siccirubricoccus</taxon>
    </lineage>
</organism>
<keyword evidence="3" id="KW-1185">Reference proteome</keyword>
<proteinExistence type="predicted"/>
<reference evidence="2" key="1">
    <citation type="submission" date="2020-08" db="EMBL/GenBank/DDBJ databases">
        <authorList>
            <person name="Hu Y."/>
            <person name="Nguyen S.V."/>
            <person name="Li F."/>
            <person name="Fanning S."/>
        </authorList>
    </citation>
    <scope>NUCLEOTIDE SEQUENCE</scope>
    <source>
        <strain evidence="2">SYSU D8009</strain>
    </source>
</reference>
<evidence type="ECO:0000313" key="2">
    <source>
        <dbReference type="EMBL" id="MBC4015032.1"/>
    </source>
</evidence>
<evidence type="ECO:0000256" key="1">
    <source>
        <dbReference type="SAM" id="SignalP"/>
    </source>
</evidence>
<dbReference type="Proteomes" id="UP000600101">
    <property type="component" value="Unassembled WGS sequence"/>
</dbReference>
<evidence type="ECO:0000313" key="3">
    <source>
        <dbReference type="Proteomes" id="UP000600101"/>
    </source>
</evidence>
<accession>A0A9X0QYK7</accession>
<dbReference type="RefSeq" id="WP_186769796.1">
    <property type="nucleotide sequence ID" value="NZ_JACOMF010000005.1"/>
</dbReference>
<protein>
    <recommendedName>
        <fullName evidence="4">Lipoprotein</fullName>
    </recommendedName>
</protein>
<feature type="chain" id="PRO_5040837077" description="Lipoprotein" evidence="1">
    <location>
        <begin position="24"/>
        <end position="112"/>
    </location>
</feature>
<keyword evidence="1" id="KW-0732">Signal</keyword>
<sequence>MRPPLLPAALLLTMALLPGCARRAGCEALLTNHSAIAVEQLYLAPAATRQWSPDLLRGGGLSSQASMPLRFPAEGAYTLRIVWVDGRAAELPGVAACEARRINILGQGLRAE</sequence>
<gene>
    <name evidence="2" type="ORF">H7965_06810</name>
</gene>
<name>A0A9X0QYK7_9PROT</name>
<evidence type="ECO:0008006" key="4">
    <source>
        <dbReference type="Google" id="ProtNLM"/>
    </source>
</evidence>
<dbReference type="AlphaFoldDB" id="A0A9X0QYK7"/>
<comment type="caution">
    <text evidence="2">The sequence shown here is derived from an EMBL/GenBank/DDBJ whole genome shotgun (WGS) entry which is preliminary data.</text>
</comment>
<dbReference type="EMBL" id="JACOMF010000005">
    <property type="protein sequence ID" value="MBC4015032.1"/>
    <property type="molecule type" value="Genomic_DNA"/>
</dbReference>
<feature type="signal peptide" evidence="1">
    <location>
        <begin position="1"/>
        <end position="23"/>
    </location>
</feature>